<evidence type="ECO:0000313" key="3">
    <source>
        <dbReference type="EMBL" id="SDF94439.1"/>
    </source>
</evidence>
<dbReference type="SUPFAM" id="SSF53850">
    <property type="entry name" value="Periplasmic binding protein-like II"/>
    <property type="match status" value="1"/>
</dbReference>
<dbReference type="PANTHER" id="PTHR30570:SF1">
    <property type="entry name" value="PHOSPHATE-BINDING PROTEIN PSTS"/>
    <property type="match status" value="1"/>
</dbReference>
<name>A0A7Z7FEQ0_9EURY</name>
<accession>A0A7Z7FEQ0</accession>
<protein>
    <submittedName>
        <fullName evidence="3">Phosphate ABC transporter substrate-binding protein, PhoT family</fullName>
    </submittedName>
</protein>
<organism evidence="3 4">
    <name type="scientific">Methanolobus vulcani</name>
    <dbReference type="NCBI Taxonomy" id="38026"/>
    <lineage>
        <taxon>Archaea</taxon>
        <taxon>Methanobacteriati</taxon>
        <taxon>Methanobacteriota</taxon>
        <taxon>Stenosarchaea group</taxon>
        <taxon>Methanomicrobia</taxon>
        <taxon>Methanosarcinales</taxon>
        <taxon>Methanosarcinaceae</taxon>
        <taxon>Methanolobus</taxon>
    </lineage>
</organism>
<sequence>MFKKLFNNEAGVSPIVATLVLVVVAIAGAAAVGTIMGSFSSDVSNQANVGDSSSAASAEILVAGSTTVQPVSELLAEAYMDSHAGVKVTVQGGGSGAGVSSAGLGIVDIGSASRAVKDEEISKYPDLKTYTIGGSAVVAITNDAAASAALTKADLVTMYNAVDDTTAIDTIAGLFSTPGDVTVYQRTEVSGTEETFATYLTGASDVDDAVVDNGATYKSVMKNAVGNAGVLAAVKGATTNTVGFVDYGFAKDVSGVEIVDLGFTISDSNIKSAIKSKMAGETSTAYDTDLCRPLNYVINGQPSTVVNNYLTFAMSPGAIDIFHEAGYYAINELV</sequence>
<dbReference type="OrthoDB" id="53390at2157"/>
<dbReference type="InterPro" id="IPR024370">
    <property type="entry name" value="PBP_domain"/>
</dbReference>
<dbReference type="PANTHER" id="PTHR30570">
    <property type="entry name" value="PERIPLASMIC PHOSPHATE BINDING COMPONENT OF PHOSPHATE ABC TRANSPORTER"/>
    <property type="match status" value="1"/>
</dbReference>
<feature type="domain" description="PBP" evidence="2">
    <location>
        <begin position="52"/>
        <end position="315"/>
    </location>
</feature>
<dbReference type="InterPro" id="IPR050811">
    <property type="entry name" value="Phosphate_ABC_transporter"/>
</dbReference>
<comment type="caution">
    <text evidence="3">The sequence shown here is derived from an EMBL/GenBank/DDBJ whole genome shotgun (WGS) entry which is preliminary data.</text>
</comment>
<evidence type="ECO:0000256" key="1">
    <source>
        <dbReference type="ARBA" id="ARBA00022729"/>
    </source>
</evidence>
<evidence type="ECO:0000259" key="2">
    <source>
        <dbReference type="Pfam" id="PF12849"/>
    </source>
</evidence>
<dbReference type="AlphaFoldDB" id="A0A7Z7FEQ0"/>
<dbReference type="EMBL" id="FNCA01000005">
    <property type="protein sequence ID" value="SDF94439.1"/>
    <property type="molecule type" value="Genomic_DNA"/>
</dbReference>
<keyword evidence="1" id="KW-0732">Signal</keyword>
<dbReference type="Gene3D" id="3.40.190.10">
    <property type="entry name" value="Periplasmic binding protein-like II"/>
    <property type="match status" value="2"/>
</dbReference>
<evidence type="ECO:0000313" key="4">
    <source>
        <dbReference type="Proteomes" id="UP000199259"/>
    </source>
</evidence>
<keyword evidence="4" id="KW-1185">Reference proteome</keyword>
<proteinExistence type="predicted"/>
<reference evidence="3 4" key="1">
    <citation type="submission" date="2016-10" db="EMBL/GenBank/DDBJ databases">
        <authorList>
            <person name="Varghese N."/>
            <person name="Submissions S."/>
        </authorList>
    </citation>
    <scope>NUCLEOTIDE SEQUENCE [LARGE SCALE GENOMIC DNA]</scope>
    <source>
        <strain evidence="3 4">PL 12/M</strain>
    </source>
</reference>
<dbReference type="RefSeq" id="WP_091710102.1">
    <property type="nucleotide sequence ID" value="NZ_FNCA01000005.1"/>
</dbReference>
<dbReference type="Pfam" id="PF12849">
    <property type="entry name" value="PBP_like_2"/>
    <property type="match status" value="1"/>
</dbReference>
<dbReference type="Proteomes" id="UP000199259">
    <property type="component" value="Unassembled WGS sequence"/>
</dbReference>
<gene>
    <name evidence="3" type="ORF">SAMN04488589_1773</name>
</gene>